<gene>
    <name evidence="5" type="primary">LOC110800910</name>
</gene>
<name>A0ABM3RBQ8_SPIOL</name>
<comment type="caution">
    <text evidence="3">Lacks conserved residue(s) required for the propagation of feature annotation.</text>
</comment>
<dbReference type="RefSeq" id="XP_056693049.1">
    <property type="nucleotide sequence ID" value="XM_056837071.1"/>
</dbReference>
<comment type="similarity">
    <text evidence="3">Belongs to the GRAS family.</text>
</comment>
<evidence type="ECO:0000313" key="5">
    <source>
        <dbReference type="RefSeq" id="XP_056693049.1"/>
    </source>
</evidence>
<evidence type="ECO:0000256" key="3">
    <source>
        <dbReference type="PROSITE-ProRule" id="PRU01191"/>
    </source>
</evidence>
<feature type="region of interest" description="SAW" evidence="3">
    <location>
        <begin position="372"/>
        <end position="447"/>
    </location>
</feature>
<dbReference type="InterPro" id="IPR005202">
    <property type="entry name" value="TF_GRAS"/>
</dbReference>
<reference evidence="5" key="2">
    <citation type="submission" date="2025-08" db="UniProtKB">
        <authorList>
            <consortium name="RefSeq"/>
        </authorList>
    </citation>
    <scope>IDENTIFICATION</scope>
    <source>
        <tissue evidence="5">Leaf</tissue>
    </source>
</reference>
<dbReference type="GeneID" id="110800910"/>
<feature type="short sequence motif" description="LXXLL motif" evidence="3">
    <location>
        <begin position="292"/>
        <end position="296"/>
    </location>
</feature>
<feature type="region of interest" description="Leucine repeat II (LRII)" evidence="3">
    <location>
        <begin position="242"/>
        <end position="274"/>
    </location>
</feature>
<protein>
    <submittedName>
        <fullName evidence="5">Protein SLENDER RICE1-LIKE 1</fullName>
    </submittedName>
</protein>
<feature type="region of interest" description="VHIID" evidence="3">
    <location>
        <begin position="162"/>
        <end position="227"/>
    </location>
</feature>
<accession>A0ABM3RBQ8</accession>
<proteinExistence type="inferred from homology"/>
<dbReference type="PANTHER" id="PTHR31636">
    <property type="entry name" value="OSJNBA0084A10.13 PROTEIN-RELATED"/>
    <property type="match status" value="1"/>
</dbReference>
<dbReference type="PROSITE" id="PS50985">
    <property type="entry name" value="GRAS"/>
    <property type="match status" value="1"/>
</dbReference>
<evidence type="ECO:0000256" key="1">
    <source>
        <dbReference type="ARBA" id="ARBA00023015"/>
    </source>
</evidence>
<dbReference type="Pfam" id="PF03514">
    <property type="entry name" value="GRAS"/>
    <property type="match status" value="1"/>
</dbReference>
<sequence>MESYMDELLGDDDRVMPWANTFDPELGSIPILRPRSGPGLTFIDPVPNELMKVIGDTWTDQFGEEQPSGDSQSPVYDVEEDMGIRLVHALLTCADSVQRGDFRLANSLIGQMNNVLLTRVNTACGIGKVAGYFVDALSRRLYQSNLRMGLTGPGSVSNEVLYHHFYEACPYLKFAHFTANQAILEAFEGQAYVHVIDFSLMHGLQWPALIQALALRPGGPPSLRLTAISPSITSNEHDFFQETGLRLAQLARSINVRFSFQVVTTSQLEVIKPWMFQTSPEEVIAVNSILQLHRLLNTNIDPVLESIRSLNPKIFTVVEQDTNHNQPEFLIRFTEALHYYSSMFDSLEACQLEASKSVAEKYMQREICNIVCCEGSARVERHEPLAKWRYRLSRAGFKPLHMGHNAFKQATMLLTLCSGQGYSVQESDGCLSLGWHNRPLIAASAWQMRNDNDGSTSSSSSV</sequence>
<keyword evidence="2" id="KW-0804">Transcription</keyword>
<dbReference type="Proteomes" id="UP000813463">
    <property type="component" value="Chromosome 2"/>
</dbReference>
<evidence type="ECO:0000256" key="2">
    <source>
        <dbReference type="ARBA" id="ARBA00023163"/>
    </source>
</evidence>
<keyword evidence="4" id="KW-1185">Reference proteome</keyword>
<keyword evidence="1" id="KW-0805">Transcription regulation</keyword>
<reference evidence="4" key="1">
    <citation type="journal article" date="2021" name="Nat. Commun.">
        <title>Genomic analyses provide insights into spinach domestication and the genetic basis of agronomic traits.</title>
        <authorList>
            <person name="Cai X."/>
            <person name="Sun X."/>
            <person name="Xu C."/>
            <person name="Sun H."/>
            <person name="Wang X."/>
            <person name="Ge C."/>
            <person name="Zhang Z."/>
            <person name="Wang Q."/>
            <person name="Fei Z."/>
            <person name="Jiao C."/>
            <person name="Wang Q."/>
        </authorList>
    </citation>
    <scope>NUCLEOTIDE SEQUENCE [LARGE SCALE GENOMIC DNA]</scope>
    <source>
        <strain evidence="4">cv. Varoflay</strain>
    </source>
</reference>
<evidence type="ECO:0000313" key="4">
    <source>
        <dbReference type="Proteomes" id="UP000813463"/>
    </source>
</evidence>
<feature type="short sequence motif" description="VHIID" evidence="3">
    <location>
        <begin position="193"/>
        <end position="197"/>
    </location>
</feature>
<organism evidence="4 5">
    <name type="scientific">Spinacia oleracea</name>
    <name type="common">Spinach</name>
    <dbReference type="NCBI Taxonomy" id="3562"/>
    <lineage>
        <taxon>Eukaryota</taxon>
        <taxon>Viridiplantae</taxon>
        <taxon>Streptophyta</taxon>
        <taxon>Embryophyta</taxon>
        <taxon>Tracheophyta</taxon>
        <taxon>Spermatophyta</taxon>
        <taxon>Magnoliopsida</taxon>
        <taxon>eudicotyledons</taxon>
        <taxon>Gunneridae</taxon>
        <taxon>Pentapetalae</taxon>
        <taxon>Caryophyllales</taxon>
        <taxon>Chenopodiaceae</taxon>
        <taxon>Chenopodioideae</taxon>
        <taxon>Anserineae</taxon>
        <taxon>Spinacia</taxon>
    </lineage>
</organism>